<comment type="similarity">
    <text evidence="1">Belongs to the peptidase S28 family.</text>
</comment>
<evidence type="ECO:0000256" key="5">
    <source>
        <dbReference type="ARBA" id="ARBA00023180"/>
    </source>
</evidence>
<keyword evidence="2" id="KW-0645">Protease</keyword>
<evidence type="ECO:0000313" key="7">
    <source>
        <dbReference type="EMBL" id="JAB61472.1"/>
    </source>
</evidence>
<dbReference type="GO" id="GO:0004180">
    <property type="term" value="F:carboxypeptidase activity"/>
    <property type="evidence" value="ECO:0007669"/>
    <property type="project" value="UniProtKB-KW"/>
</dbReference>
<keyword evidence="6" id="KW-0472">Membrane</keyword>
<gene>
    <name evidence="7" type="primary">PCP</name>
</gene>
<sequence>DLIVSIQDNWLQSDSNKMKSIIALSVLLICFVLADTYSFDTKYIDVPLDHFSFATNLTFKLKFLVNDTFHVDNGPIFFYTGNEGDIEVFAQNTGFMFDIAPQFNALLVFAEHRYYGVSLPFGNLSYTAPKYLEYLSSGQALADYVYLINYLQETYG</sequence>
<protein>
    <submittedName>
        <fullName evidence="7">Lysosomal Pro-X carboxypeptidase</fullName>
    </submittedName>
</protein>
<dbReference type="PANTHER" id="PTHR11010:SF38">
    <property type="entry name" value="LYSOSOMAL PRO-X CARBOXYPEPTIDASE"/>
    <property type="match status" value="1"/>
</dbReference>
<evidence type="ECO:0000256" key="2">
    <source>
        <dbReference type="ARBA" id="ARBA00022670"/>
    </source>
</evidence>
<dbReference type="Pfam" id="PF05577">
    <property type="entry name" value="Peptidase_S28"/>
    <property type="match status" value="1"/>
</dbReference>
<feature type="non-terminal residue" evidence="7">
    <location>
        <position position="1"/>
    </location>
</feature>
<dbReference type="Gene3D" id="3.40.50.1820">
    <property type="entry name" value="alpha/beta hydrolase"/>
    <property type="match status" value="1"/>
</dbReference>
<feature type="non-terminal residue" evidence="7">
    <location>
        <position position="156"/>
    </location>
</feature>
<reference evidence="7" key="1">
    <citation type="submission" date="2013-07" db="EMBL/GenBank/DDBJ databases">
        <title>Midgut Transcriptome Profiling of Anoplphora glabripennis, a Lignocellulose Degrading, Wood-Boring Cerambycid.</title>
        <authorList>
            <person name="Scully E.D."/>
            <person name="Hoover K."/>
            <person name="Carlson J.E."/>
            <person name="Tien M."/>
            <person name="Geib S.M."/>
        </authorList>
    </citation>
    <scope>NUCLEOTIDE SEQUENCE</scope>
</reference>
<dbReference type="GO" id="GO:0006508">
    <property type="term" value="P:proteolysis"/>
    <property type="evidence" value="ECO:0007669"/>
    <property type="project" value="UniProtKB-KW"/>
</dbReference>
<dbReference type="PANTHER" id="PTHR11010">
    <property type="entry name" value="PROTEASE S28 PRO-X CARBOXYPEPTIDASE-RELATED"/>
    <property type="match status" value="1"/>
</dbReference>
<dbReference type="AlphaFoldDB" id="V5GIQ3"/>
<evidence type="ECO:0000256" key="4">
    <source>
        <dbReference type="ARBA" id="ARBA00022801"/>
    </source>
</evidence>
<evidence type="ECO:0000256" key="1">
    <source>
        <dbReference type="ARBA" id="ARBA00011079"/>
    </source>
</evidence>
<keyword evidence="7" id="KW-0121">Carboxypeptidase</keyword>
<evidence type="ECO:0000256" key="3">
    <source>
        <dbReference type="ARBA" id="ARBA00022729"/>
    </source>
</evidence>
<keyword evidence="6" id="KW-1133">Transmembrane helix</keyword>
<organism evidence="7">
    <name type="scientific">Anoplophora glabripennis</name>
    <name type="common">Asian longhorn beetle</name>
    <name type="synonym">Anoplophora nobilis</name>
    <dbReference type="NCBI Taxonomy" id="217634"/>
    <lineage>
        <taxon>Eukaryota</taxon>
        <taxon>Metazoa</taxon>
        <taxon>Ecdysozoa</taxon>
        <taxon>Arthropoda</taxon>
        <taxon>Hexapoda</taxon>
        <taxon>Insecta</taxon>
        <taxon>Pterygota</taxon>
        <taxon>Neoptera</taxon>
        <taxon>Endopterygota</taxon>
        <taxon>Coleoptera</taxon>
        <taxon>Polyphaga</taxon>
        <taxon>Cucujiformia</taxon>
        <taxon>Chrysomeloidea</taxon>
        <taxon>Cerambycidae</taxon>
        <taxon>Lamiinae</taxon>
        <taxon>Lamiini</taxon>
        <taxon>Anoplophora</taxon>
    </lineage>
</organism>
<dbReference type="GO" id="GO:0070008">
    <property type="term" value="F:serine-type exopeptidase activity"/>
    <property type="evidence" value="ECO:0007669"/>
    <property type="project" value="InterPro"/>
</dbReference>
<dbReference type="EMBL" id="GALX01006994">
    <property type="protein sequence ID" value="JAB61472.1"/>
    <property type="molecule type" value="Transcribed_RNA"/>
</dbReference>
<dbReference type="InterPro" id="IPR008758">
    <property type="entry name" value="Peptidase_S28"/>
</dbReference>
<dbReference type="InterPro" id="IPR029058">
    <property type="entry name" value="AB_hydrolase_fold"/>
</dbReference>
<keyword evidence="3" id="KW-0732">Signal</keyword>
<keyword evidence="5" id="KW-0325">Glycoprotein</keyword>
<feature type="transmembrane region" description="Helical" evidence="6">
    <location>
        <begin position="21"/>
        <end position="39"/>
    </location>
</feature>
<keyword evidence="4" id="KW-0378">Hydrolase</keyword>
<proteinExistence type="inferred from homology"/>
<accession>V5GIQ3</accession>
<name>V5GIQ3_ANOGL</name>
<dbReference type="GO" id="GO:0008239">
    <property type="term" value="F:dipeptidyl-peptidase activity"/>
    <property type="evidence" value="ECO:0007669"/>
    <property type="project" value="TreeGrafter"/>
</dbReference>
<keyword evidence="6" id="KW-0812">Transmembrane</keyword>
<evidence type="ECO:0000256" key="6">
    <source>
        <dbReference type="SAM" id="Phobius"/>
    </source>
</evidence>